<sequence>MNSDRSTDEDAIRNLVDRQASAWAAADPEAYSGVFSSDADYVTFLGSYYKGRKTIAASYVPLFKKLLRGSKLEIEILQMRFLTPDVALVMSNAAVKRRRARRNTRVNTSVAVRVEGQ</sequence>
<proteinExistence type="predicted"/>
<keyword evidence="4" id="KW-1185">Reference proteome</keyword>
<protein>
    <recommendedName>
        <fullName evidence="1">DUF4440 domain-containing protein</fullName>
    </recommendedName>
</protein>
<evidence type="ECO:0000313" key="5">
    <source>
        <dbReference type="Proteomes" id="UP001139505"/>
    </source>
</evidence>
<gene>
    <name evidence="2" type="ORF">MmonteBS_15550</name>
    <name evidence="3" type="ORF">NJB18185_28830</name>
</gene>
<accession>A0AA37PMK5</accession>
<dbReference type="EMBL" id="BQYH01000018">
    <property type="protein sequence ID" value="GKU73112.1"/>
    <property type="molecule type" value="Genomic_DNA"/>
</dbReference>
<dbReference type="AlphaFoldDB" id="A0AA37PMK5"/>
<feature type="domain" description="DUF4440" evidence="1">
    <location>
        <begin position="12"/>
        <end position="116"/>
    </location>
</feature>
<dbReference type="InterPro" id="IPR032710">
    <property type="entry name" value="NTF2-like_dom_sf"/>
</dbReference>
<evidence type="ECO:0000313" key="2">
    <source>
        <dbReference type="EMBL" id="GBG37183.1"/>
    </source>
</evidence>
<dbReference type="InterPro" id="IPR027843">
    <property type="entry name" value="DUF4440"/>
</dbReference>
<reference evidence="3" key="4">
    <citation type="submission" date="2022-04" db="EMBL/GenBank/DDBJ databases">
        <authorList>
            <person name="Komine T."/>
            <person name="Fukano H."/>
            <person name="Wada S."/>
        </authorList>
    </citation>
    <scope>NUCLEOTIDE SEQUENCE</scope>
    <source>
        <strain evidence="3">NJB18185</strain>
    </source>
</reference>
<reference evidence="4" key="2">
    <citation type="submission" date="2018-04" db="EMBL/GenBank/DDBJ databases">
        <title>Draft genome sequence of Mycobacterium montefiorense isolated from Japanese black salamander.</title>
        <authorList>
            <person name="Fukano H."/>
            <person name="Yoshida M."/>
            <person name="Shimizu A."/>
            <person name="Iwao H."/>
            <person name="Kurata O."/>
            <person name="Katayama Y."/>
            <person name="Omatsu T."/>
            <person name="Mizutani T."/>
            <person name="Wada S."/>
            <person name="Hoshino Y."/>
        </authorList>
    </citation>
    <scope>NUCLEOTIDE SEQUENCE [LARGE SCALE GENOMIC DNA]</scope>
    <source>
        <strain evidence="4">BS</strain>
    </source>
</reference>
<reference evidence="2" key="1">
    <citation type="journal article" date="2018" name="Genome Announc.">
        <title>Draft Genome Sequence of Mycobacterium montefiorense Isolated from Japanese Black Salamander (Hynobius nigrescens).</title>
        <authorList>
            <person name="Fukano H."/>
            <person name="Yoshida M."/>
            <person name="Shimizu A."/>
            <person name="Iwao H."/>
            <person name="Katayama Y."/>
            <person name="Omatsu T."/>
            <person name="Mizutani T."/>
            <person name="Kurata O."/>
            <person name="Wada S."/>
            <person name="Hoshino Y."/>
        </authorList>
    </citation>
    <scope>NUCLEOTIDE SEQUENCE</scope>
    <source>
        <strain evidence="2">BS</strain>
    </source>
</reference>
<dbReference type="Proteomes" id="UP000245060">
    <property type="component" value="Unassembled WGS sequence"/>
</dbReference>
<organism evidence="3 5">
    <name type="scientific">Mycobacterium montefiorense</name>
    <dbReference type="NCBI Taxonomy" id="154654"/>
    <lineage>
        <taxon>Bacteria</taxon>
        <taxon>Bacillati</taxon>
        <taxon>Actinomycetota</taxon>
        <taxon>Actinomycetes</taxon>
        <taxon>Mycobacteriales</taxon>
        <taxon>Mycobacteriaceae</taxon>
        <taxon>Mycobacterium</taxon>
        <taxon>Mycobacterium simiae complex</taxon>
    </lineage>
</organism>
<evidence type="ECO:0000313" key="4">
    <source>
        <dbReference type="Proteomes" id="UP000245060"/>
    </source>
</evidence>
<evidence type="ECO:0000259" key="1">
    <source>
        <dbReference type="Pfam" id="PF14534"/>
    </source>
</evidence>
<reference evidence="3" key="3">
    <citation type="journal article" date="2022" name="Microbiol. Resour. Announc.">
        <title>Draft Genome Sequences of Eight Mycobacterium montefiorense Strains Isolated from Salamanders in Captivity.</title>
        <authorList>
            <person name="Komine T."/>
            <person name="Ihara H."/>
            <person name="Fukano H."/>
            <person name="Hoshino Y."/>
            <person name="Kurata O."/>
            <person name="Wada S."/>
        </authorList>
    </citation>
    <scope>NUCLEOTIDE SEQUENCE</scope>
    <source>
        <strain evidence="3">NJB18185</strain>
    </source>
</reference>
<evidence type="ECO:0000313" key="3">
    <source>
        <dbReference type="EMBL" id="GKU73112.1"/>
    </source>
</evidence>
<name>A0AA37PMK5_9MYCO</name>
<dbReference type="NCBIfam" id="TIGR02246">
    <property type="entry name" value="SgcJ/EcaC family oxidoreductase"/>
    <property type="match status" value="1"/>
</dbReference>
<comment type="caution">
    <text evidence="3">The sequence shown here is derived from an EMBL/GenBank/DDBJ whole genome shotgun (WGS) entry which is preliminary data.</text>
</comment>
<dbReference type="SUPFAM" id="SSF54427">
    <property type="entry name" value="NTF2-like"/>
    <property type="match status" value="1"/>
</dbReference>
<dbReference type="EMBL" id="BFCH01000011">
    <property type="protein sequence ID" value="GBG37183.1"/>
    <property type="molecule type" value="Genomic_DNA"/>
</dbReference>
<dbReference type="Proteomes" id="UP001139505">
    <property type="component" value="Unassembled WGS sequence"/>
</dbReference>
<dbReference type="InterPro" id="IPR011944">
    <property type="entry name" value="Steroid_delta5-4_isomerase"/>
</dbReference>
<dbReference type="Gene3D" id="3.10.450.50">
    <property type="match status" value="1"/>
</dbReference>
<dbReference type="RefSeq" id="WP_235616674.1">
    <property type="nucleotide sequence ID" value="NZ_BFCH01000011.1"/>
</dbReference>
<dbReference type="Pfam" id="PF14534">
    <property type="entry name" value="DUF4440"/>
    <property type="match status" value="1"/>
</dbReference>